<dbReference type="InterPro" id="IPR011006">
    <property type="entry name" value="CheY-like_superfamily"/>
</dbReference>
<accession>A0A1B9F444</accession>
<dbReference type="PANTHER" id="PTHR44591:SF3">
    <property type="entry name" value="RESPONSE REGULATORY DOMAIN-CONTAINING PROTEIN"/>
    <property type="match status" value="1"/>
</dbReference>
<feature type="domain" description="Response regulatory" evidence="3">
    <location>
        <begin position="13"/>
        <end position="127"/>
    </location>
</feature>
<dbReference type="GO" id="GO:0000160">
    <property type="term" value="P:phosphorelay signal transduction system"/>
    <property type="evidence" value="ECO:0007669"/>
    <property type="project" value="InterPro"/>
</dbReference>
<keyword evidence="1 2" id="KW-0597">Phosphoprotein</keyword>
<dbReference type="STRING" id="1156395.DBT_1760"/>
<dbReference type="SUPFAM" id="SSF52172">
    <property type="entry name" value="CheY-like"/>
    <property type="match status" value="1"/>
</dbReference>
<organism evidence="4 5">
    <name type="scientific">Dissulfuribacter thermophilus</name>
    <dbReference type="NCBI Taxonomy" id="1156395"/>
    <lineage>
        <taxon>Bacteria</taxon>
        <taxon>Pseudomonadati</taxon>
        <taxon>Thermodesulfobacteriota</taxon>
        <taxon>Dissulfuribacteria</taxon>
        <taxon>Dissulfuribacterales</taxon>
        <taxon>Dissulfuribacteraceae</taxon>
        <taxon>Dissulfuribacter</taxon>
    </lineage>
</organism>
<dbReference type="PROSITE" id="PS50110">
    <property type="entry name" value="RESPONSE_REGULATORY"/>
    <property type="match status" value="1"/>
</dbReference>
<dbReference type="Gene3D" id="3.40.50.2300">
    <property type="match status" value="1"/>
</dbReference>
<name>A0A1B9F444_9BACT</name>
<dbReference type="EMBL" id="MAGO01000009">
    <property type="protein sequence ID" value="OCC14700.1"/>
    <property type="molecule type" value="Genomic_DNA"/>
</dbReference>
<protein>
    <submittedName>
        <fullName evidence="4">Two component, sigma54 specific, transcriptional regulator, Fis family</fullName>
    </submittedName>
</protein>
<evidence type="ECO:0000259" key="3">
    <source>
        <dbReference type="PROSITE" id="PS50110"/>
    </source>
</evidence>
<evidence type="ECO:0000256" key="1">
    <source>
        <dbReference type="ARBA" id="ARBA00022553"/>
    </source>
</evidence>
<dbReference type="InterPro" id="IPR018649">
    <property type="entry name" value="SHOCT"/>
</dbReference>
<dbReference type="RefSeq" id="WP_161939947.1">
    <property type="nucleotide sequence ID" value="NZ_MAGO01000009.1"/>
</dbReference>
<proteinExistence type="predicted"/>
<dbReference type="SMART" id="SM00448">
    <property type="entry name" value="REC"/>
    <property type="match status" value="1"/>
</dbReference>
<dbReference type="AlphaFoldDB" id="A0A1B9F444"/>
<dbReference type="Proteomes" id="UP000093080">
    <property type="component" value="Unassembled WGS sequence"/>
</dbReference>
<evidence type="ECO:0000313" key="4">
    <source>
        <dbReference type="EMBL" id="OCC14700.1"/>
    </source>
</evidence>
<sequence>MESRALKPEDKLQILIAEDEKNVGDLLVELLQSDDREITVVNNGLDAIKKLKKKRFDLLITDLMMPEVDGMEVMHKAKQLYPDILMIIITGYASLETAIQAVKEGAYDYLRKPFRLDELKISVDNACERIYLIRENRLLLEEIKKAKCETKEDKTNGTKEEVTTSFGIHGLYGMDWIPPDSYKSPSMSPSMALTELERLGKLLQQGLISEDEFQMLKKKLIGTL</sequence>
<dbReference type="PANTHER" id="PTHR44591">
    <property type="entry name" value="STRESS RESPONSE REGULATOR PROTEIN 1"/>
    <property type="match status" value="1"/>
</dbReference>
<reference evidence="4 5" key="1">
    <citation type="submission" date="2016-06" db="EMBL/GenBank/DDBJ databases">
        <title>Respiratory ammonification of nitrate coupled to the oxidation of elemental sulfur in deep-sea autotrophic thermophilic bacteria.</title>
        <authorList>
            <person name="Slobodkina G.B."/>
            <person name="Mardanov A.V."/>
            <person name="Ravin N.V."/>
            <person name="Frolova A.A."/>
            <person name="Viryasiv M.B."/>
            <person name="Chernyh N.A."/>
            <person name="Bonch-Osmolovskaya E.A."/>
            <person name="Slobodkin A.I."/>
        </authorList>
    </citation>
    <scope>NUCLEOTIDE SEQUENCE [LARGE SCALE GENOMIC DNA]</scope>
    <source>
        <strain evidence="4 5">S69</strain>
    </source>
</reference>
<comment type="caution">
    <text evidence="4">The sequence shown here is derived from an EMBL/GenBank/DDBJ whole genome shotgun (WGS) entry which is preliminary data.</text>
</comment>
<keyword evidence="5" id="KW-1185">Reference proteome</keyword>
<evidence type="ECO:0000256" key="2">
    <source>
        <dbReference type="PROSITE-ProRule" id="PRU00169"/>
    </source>
</evidence>
<feature type="modified residue" description="4-aspartylphosphate" evidence="2">
    <location>
        <position position="62"/>
    </location>
</feature>
<dbReference type="Pfam" id="PF09851">
    <property type="entry name" value="SHOCT"/>
    <property type="match status" value="1"/>
</dbReference>
<dbReference type="InterPro" id="IPR050595">
    <property type="entry name" value="Bact_response_regulator"/>
</dbReference>
<dbReference type="Pfam" id="PF00072">
    <property type="entry name" value="Response_reg"/>
    <property type="match status" value="1"/>
</dbReference>
<gene>
    <name evidence="4" type="ORF">DBT_1760</name>
</gene>
<dbReference type="InterPro" id="IPR001789">
    <property type="entry name" value="Sig_transdc_resp-reg_receiver"/>
</dbReference>
<evidence type="ECO:0000313" key="5">
    <source>
        <dbReference type="Proteomes" id="UP000093080"/>
    </source>
</evidence>